<keyword evidence="2" id="KW-1185">Reference proteome</keyword>
<accession>A0ABT1SEC8</accession>
<proteinExistence type="predicted"/>
<dbReference type="RefSeq" id="WP_216561101.1">
    <property type="nucleotide sequence ID" value="NZ_JAHLOH010000045.1"/>
</dbReference>
<gene>
    <name evidence="1" type="ORF">NE686_16610</name>
</gene>
<evidence type="ECO:0000313" key="2">
    <source>
        <dbReference type="Proteomes" id="UP001524478"/>
    </source>
</evidence>
<sequence>MKEYTMNYSNNTKKNLDVKVKINNEPSLLVIRKFSSSLNQIINNNEKERIADIAKVN</sequence>
<comment type="caution">
    <text evidence="1">The sequence shown here is derived from an EMBL/GenBank/DDBJ whole genome shotgun (WGS) entry which is preliminary data.</text>
</comment>
<dbReference type="EMBL" id="JANGAC010000015">
    <property type="protein sequence ID" value="MCQ4924727.1"/>
    <property type="molecule type" value="Genomic_DNA"/>
</dbReference>
<name>A0ABT1SEC8_9FIRM</name>
<organism evidence="1 2">
    <name type="scientific">Tissierella carlieri</name>
    <dbReference type="NCBI Taxonomy" id="689904"/>
    <lineage>
        <taxon>Bacteria</taxon>
        <taxon>Bacillati</taxon>
        <taxon>Bacillota</taxon>
        <taxon>Tissierellia</taxon>
        <taxon>Tissierellales</taxon>
        <taxon>Tissierellaceae</taxon>
        <taxon>Tissierella</taxon>
    </lineage>
</organism>
<evidence type="ECO:0000313" key="1">
    <source>
        <dbReference type="EMBL" id="MCQ4924727.1"/>
    </source>
</evidence>
<dbReference type="Proteomes" id="UP001524478">
    <property type="component" value="Unassembled WGS sequence"/>
</dbReference>
<reference evidence="1 2" key="1">
    <citation type="submission" date="2022-06" db="EMBL/GenBank/DDBJ databases">
        <title>Isolation of gut microbiota from human fecal samples.</title>
        <authorList>
            <person name="Pamer E.G."/>
            <person name="Barat B."/>
            <person name="Waligurski E."/>
            <person name="Medina S."/>
            <person name="Paddock L."/>
            <person name="Mostad J."/>
        </authorList>
    </citation>
    <scope>NUCLEOTIDE SEQUENCE [LARGE SCALE GENOMIC DNA]</scope>
    <source>
        <strain evidence="1 2">DFI.7.95</strain>
    </source>
</reference>
<protein>
    <submittedName>
        <fullName evidence="1">Uncharacterized protein</fullName>
    </submittedName>
</protein>